<accession>G4RKU5</accession>
<dbReference type="KEGG" id="ttn:TTX_1563"/>
<evidence type="ECO:0000313" key="9">
    <source>
        <dbReference type="Proteomes" id="UP000002654"/>
    </source>
</evidence>
<evidence type="ECO:0000259" key="7">
    <source>
        <dbReference type="SMART" id="SM00363"/>
    </source>
</evidence>
<dbReference type="PROSITE" id="PS50889">
    <property type="entry name" value="S4"/>
    <property type="match status" value="1"/>
</dbReference>
<dbReference type="GO" id="GO:0019843">
    <property type="term" value="F:rRNA binding"/>
    <property type="evidence" value="ECO:0007669"/>
    <property type="project" value="UniProtKB-UniRule"/>
</dbReference>
<dbReference type="HOGENOM" id="CLU_089738_1_1_2"/>
<dbReference type="InterPro" id="IPR005710">
    <property type="entry name" value="Ribosomal_uS4_euk/arc"/>
</dbReference>
<keyword evidence="9" id="KW-1185">Reference proteome</keyword>
<proteinExistence type="inferred from homology"/>
<dbReference type="Gene3D" id="3.10.290.10">
    <property type="entry name" value="RNA-binding S4 domain"/>
    <property type="match status" value="1"/>
</dbReference>
<dbReference type="SMART" id="SM00363">
    <property type="entry name" value="S4"/>
    <property type="match status" value="1"/>
</dbReference>
<dbReference type="PANTHER" id="PTHR11831">
    <property type="entry name" value="30S 40S RIBOSOMAL PROTEIN"/>
    <property type="match status" value="1"/>
</dbReference>
<dbReference type="InterPro" id="IPR002942">
    <property type="entry name" value="S4_RNA-bd"/>
</dbReference>
<gene>
    <name evidence="8" type="primary">rps4p</name>
    <name evidence="6" type="synonym">rps4</name>
    <name evidence="8" type="ordered locus">TTX_1563</name>
</gene>
<dbReference type="PANTHER" id="PTHR11831:SF5">
    <property type="entry name" value="40S RIBOSOMAL PROTEIN S9"/>
    <property type="match status" value="1"/>
</dbReference>
<dbReference type="PATRIC" id="fig|768679.9.peg.1584"/>
<evidence type="ECO:0000256" key="5">
    <source>
        <dbReference type="ARBA" id="ARBA00023274"/>
    </source>
</evidence>
<comment type="similarity">
    <text evidence="1 6">Belongs to the universal ribosomal protein uS4 family.</text>
</comment>
<protein>
    <recommendedName>
        <fullName evidence="6">Small ribosomal subunit protein uS4</fullName>
    </recommendedName>
</protein>
<dbReference type="RefSeq" id="WP_014127444.1">
    <property type="nucleotide sequence ID" value="NC_016070.1"/>
</dbReference>
<dbReference type="InterPro" id="IPR036986">
    <property type="entry name" value="S4_RNA-bd_sf"/>
</dbReference>
<comment type="function">
    <text evidence="6">With S5 and S12 plays an important role in translational accuracy.</text>
</comment>
<dbReference type="Pfam" id="PF01479">
    <property type="entry name" value="S4"/>
    <property type="match status" value="1"/>
</dbReference>
<keyword evidence="4 6" id="KW-0689">Ribosomal protein</keyword>
<dbReference type="GO" id="GO:0003735">
    <property type="term" value="F:structural constituent of ribosome"/>
    <property type="evidence" value="ECO:0007669"/>
    <property type="project" value="InterPro"/>
</dbReference>
<dbReference type="CDD" id="cd00165">
    <property type="entry name" value="S4"/>
    <property type="match status" value="1"/>
</dbReference>
<dbReference type="NCBIfam" id="TIGR01018">
    <property type="entry name" value="uS4_arch"/>
    <property type="match status" value="1"/>
</dbReference>
<dbReference type="PROSITE" id="PS00632">
    <property type="entry name" value="RIBOSOMAL_S4"/>
    <property type="match status" value="1"/>
</dbReference>
<evidence type="ECO:0000256" key="6">
    <source>
        <dbReference type="HAMAP-Rule" id="MF_01306"/>
    </source>
</evidence>
<dbReference type="InterPro" id="IPR018079">
    <property type="entry name" value="Ribosomal_uS4_CS"/>
</dbReference>
<dbReference type="PaxDb" id="768679-TTX_1563"/>
<evidence type="ECO:0000256" key="2">
    <source>
        <dbReference type="ARBA" id="ARBA00022730"/>
    </source>
</evidence>
<dbReference type="AlphaFoldDB" id="G4RKU5"/>
<dbReference type="GO" id="GO:0042274">
    <property type="term" value="P:ribosomal small subunit biogenesis"/>
    <property type="evidence" value="ECO:0007669"/>
    <property type="project" value="TreeGrafter"/>
</dbReference>
<dbReference type="NCBIfam" id="NF003139">
    <property type="entry name" value="PRK04051.1"/>
    <property type="match status" value="1"/>
</dbReference>
<comment type="subunit">
    <text evidence="6">Part of the 30S ribosomal subunit. Contacts protein S5. The interaction surface between S4 and S5 is involved in control of translational fidelity.</text>
</comment>
<organism evidence="8 9">
    <name type="scientific">Thermoproteus tenax (strain ATCC 35583 / DSM 2078 / JCM 9277 / NBRC 100435 / Kra 1)</name>
    <dbReference type="NCBI Taxonomy" id="768679"/>
    <lineage>
        <taxon>Archaea</taxon>
        <taxon>Thermoproteota</taxon>
        <taxon>Thermoprotei</taxon>
        <taxon>Thermoproteales</taxon>
        <taxon>Thermoproteaceae</taxon>
        <taxon>Thermoproteus</taxon>
    </lineage>
</organism>
<evidence type="ECO:0000313" key="8">
    <source>
        <dbReference type="EMBL" id="CCC82190.1"/>
    </source>
</evidence>
<dbReference type="EMBL" id="FN869859">
    <property type="protein sequence ID" value="CCC82190.1"/>
    <property type="molecule type" value="Genomic_DNA"/>
</dbReference>
<evidence type="ECO:0000256" key="4">
    <source>
        <dbReference type="ARBA" id="ARBA00022980"/>
    </source>
</evidence>
<keyword evidence="3 6" id="KW-0694">RNA-binding</keyword>
<dbReference type="OrthoDB" id="10429at2157"/>
<dbReference type="Proteomes" id="UP000002654">
    <property type="component" value="Chromosome"/>
</dbReference>
<dbReference type="InterPro" id="IPR022801">
    <property type="entry name" value="Ribosomal_uS4"/>
</dbReference>
<dbReference type="STRING" id="768679.TTX_1563"/>
<keyword evidence="2 6" id="KW-0699">rRNA-binding</keyword>
<sequence>MGGKKKSRKTYLEGKPKKLWNTQLLLEELQLMGEYGLRNKRELWKARSLLKHIVRRARSLLSMRAEERAPLELPFKERLYKLGFIDDVNIPLDRVLSLDVRAILDRRLQTIVYRKGLAKTIYEARQLITHGHIAINGRRMRSPGFLVPRELEDKIGYAPTSPLLARSQAQQQ</sequence>
<evidence type="ECO:0000256" key="3">
    <source>
        <dbReference type="ARBA" id="ARBA00022884"/>
    </source>
</evidence>
<reference evidence="8 9" key="1">
    <citation type="journal article" date="2011" name="PLoS ONE">
        <title>The complete genome sequence of Thermoproteus tenax: a physiologically versatile member of the Crenarchaeota.</title>
        <authorList>
            <person name="Siebers B."/>
            <person name="Zaparty M."/>
            <person name="Raddatz G."/>
            <person name="Tjaden B."/>
            <person name="Albers S.V."/>
            <person name="Bell S.D."/>
            <person name="Blombach F."/>
            <person name="Kletzin A."/>
            <person name="Kyrpides N."/>
            <person name="Lanz C."/>
            <person name="Plagens A."/>
            <person name="Rampp M."/>
            <person name="Rosinus A."/>
            <person name="von Jan M."/>
            <person name="Makarova K.S."/>
            <person name="Klenk H.P."/>
            <person name="Schuster S.C."/>
            <person name="Hensel R."/>
        </authorList>
    </citation>
    <scope>NUCLEOTIDE SEQUENCE [LARGE SCALE GENOMIC DNA]</scope>
    <source>
        <strain evidence="9">ATCC 35583 / DSM 2078 / JCM 9277 / NBRC 100435 / Kra 1</strain>
    </source>
</reference>
<dbReference type="InterPro" id="IPR022802">
    <property type="entry name" value="Ribosomal_uS4_arc"/>
</dbReference>
<dbReference type="GO" id="GO:0006412">
    <property type="term" value="P:translation"/>
    <property type="evidence" value="ECO:0007669"/>
    <property type="project" value="UniProtKB-UniRule"/>
</dbReference>
<comment type="function">
    <text evidence="6">One of the primary rRNA binding proteins, it binds directly to 16S rRNA where it nucleates assembly of the body of the 30S subunit.</text>
</comment>
<dbReference type="GeneID" id="11262443"/>
<dbReference type="HAMAP" id="MF_01306_A">
    <property type="entry name" value="Ribosomal_uS4_A"/>
    <property type="match status" value="1"/>
</dbReference>
<feature type="domain" description="RNA-binding S4" evidence="7">
    <location>
        <begin position="106"/>
        <end position="170"/>
    </location>
</feature>
<name>G4RKU5_THETK</name>
<dbReference type="GO" id="GO:0015935">
    <property type="term" value="C:small ribosomal subunit"/>
    <property type="evidence" value="ECO:0007669"/>
    <property type="project" value="InterPro"/>
</dbReference>
<evidence type="ECO:0000256" key="1">
    <source>
        <dbReference type="ARBA" id="ARBA00007465"/>
    </source>
</evidence>
<dbReference type="SUPFAM" id="SSF55174">
    <property type="entry name" value="Alpha-L RNA-binding motif"/>
    <property type="match status" value="1"/>
</dbReference>
<dbReference type="eggNOG" id="arCOG04239">
    <property type="taxonomic scope" value="Archaea"/>
</dbReference>
<keyword evidence="5 6" id="KW-0687">Ribonucleoprotein</keyword>